<sequence length="180" mass="21033">MSYRYNNLAFSLSHSYYKIFDSRYNNLNLSGDYYLSSNYSIKNDKLNINYSLGLKIPNRSSDISTKEFDYFGFLNLNYNLNKKQNIYASYGYTLTGKSDSKNYSSLSIGSDYMLSDDWQISLTYNYNGSTYDNINNYRSISIGNYYKLSDKLFMKFRYDRGLDDNSYKNAFSLSLGAVFE</sequence>
<organism evidence="1">
    <name type="scientific">hydrothermal vent metagenome</name>
    <dbReference type="NCBI Taxonomy" id="652676"/>
    <lineage>
        <taxon>unclassified sequences</taxon>
        <taxon>metagenomes</taxon>
        <taxon>ecological metagenomes</taxon>
    </lineage>
</organism>
<reference evidence="1" key="1">
    <citation type="submission" date="2016-10" db="EMBL/GenBank/DDBJ databases">
        <authorList>
            <person name="de Groot N.N."/>
        </authorList>
    </citation>
    <scope>NUCLEOTIDE SEQUENCE</scope>
</reference>
<dbReference type="AlphaFoldDB" id="A0A1W1EHL9"/>
<gene>
    <name evidence="1" type="ORF">MNB_SV-15-247</name>
</gene>
<evidence type="ECO:0008006" key="2">
    <source>
        <dbReference type="Google" id="ProtNLM"/>
    </source>
</evidence>
<name>A0A1W1EHL9_9ZZZZ</name>
<accession>A0A1W1EHL9</accession>
<dbReference type="EMBL" id="FRYL01000005">
    <property type="protein sequence ID" value="SHO80349.1"/>
    <property type="molecule type" value="Genomic_DNA"/>
</dbReference>
<proteinExistence type="predicted"/>
<protein>
    <recommendedName>
        <fullName evidence="2">Outer membrane protein beta-barrel domain-containing protein</fullName>
    </recommendedName>
</protein>
<evidence type="ECO:0000313" key="1">
    <source>
        <dbReference type="EMBL" id="SHO80349.1"/>
    </source>
</evidence>
<dbReference type="SUPFAM" id="SSF56935">
    <property type="entry name" value="Porins"/>
    <property type="match status" value="1"/>
</dbReference>